<evidence type="ECO:0000313" key="7">
    <source>
        <dbReference type="EMBL" id="MQY10016.1"/>
    </source>
</evidence>
<keyword evidence="1" id="KW-0344">Guanine-nucleotide releasing factor</keyword>
<evidence type="ECO:0000313" key="8">
    <source>
        <dbReference type="Proteomes" id="UP000466345"/>
    </source>
</evidence>
<dbReference type="Gene3D" id="2.60.40.10">
    <property type="entry name" value="Immunoglobulins"/>
    <property type="match status" value="1"/>
</dbReference>
<evidence type="ECO:0000256" key="1">
    <source>
        <dbReference type="ARBA" id="ARBA00022658"/>
    </source>
</evidence>
<dbReference type="Pfam" id="PF00415">
    <property type="entry name" value="RCC1"/>
    <property type="match status" value="1"/>
</dbReference>
<dbReference type="Pfam" id="PF25390">
    <property type="entry name" value="WD40_RLD"/>
    <property type="match status" value="1"/>
</dbReference>
<dbReference type="RefSeq" id="WP_228389713.1">
    <property type="nucleotide sequence ID" value="NZ_WEGJ01000001.1"/>
</dbReference>
<keyword evidence="3" id="KW-0732">Signal</keyword>
<dbReference type="GO" id="GO:0005737">
    <property type="term" value="C:cytoplasm"/>
    <property type="evidence" value="ECO:0007669"/>
    <property type="project" value="TreeGrafter"/>
</dbReference>
<dbReference type="AlphaFoldDB" id="A0A7K0C9E3"/>
<evidence type="ECO:0008006" key="9">
    <source>
        <dbReference type="Google" id="ProtNLM"/>
    </source>
</evidence>
<dbReference type="SUPFAM" id="SSF49478">
    <property type="entry name" value="Cna protein B-type domain"/>
    <property type="match status" value="1"/>
</dbReference>
<evidence type="ECO:0000259" key="6">
    <source>
        <dbReference type="Pfam" id="PF25390"/>
    </source>
</evidence>
<evidence type="ECO:0000259" key="5">
    <source>
        <dbReference type="Pfam" id="PF17802"/>
    </source>
</evidence>
<dbReference type="InterPro" id="IPR051553">
    <property type="entry name" value="Ran_GTPase-activating"/>
</dbReference>
<reference evidence="7 8" key="1">
    <citation type="submission" date="2019-10" db="EMBL/GenBank/DDBJ databases">
        <title>Streptomyces smaragdinus sp. nov. and Streptomyces fabii sp. nov., isolated from the gut of fungus growing-termite Macrotermes natalensis.</title>
        <authorList>
            <person name="Schwitalla J."/>
            <person name="Benndorf R."/>
            <person name="Martin K."/>
            <person name="De Beer W."/>
            <person name="Kaster A.-K."/>
            <person name="Vollmers J."/>
            <person name="Poulsen M."/>
            <person name="Beemelmanns C."/>
        </authorList>
    </citation>
    <scope>NUCLEOTIDE SEQUENCE [LARGE SCALE GENOMIC DNA]</scope>
    <source>
        <strain evidence="7 8">RB5</strain>
    </source>
</reference>
<dbReference type="EMBL" id="WEGJ01000001">
    <property type="protein sequence ID" value="MQY10016.1"/>
    <property type="molecule type" value="Genomic_DNA"/>
</dbReference>
<dbReference type="PRINTS" id="PR00633">
    <property type="entry name" value="RCCNDNSATION"/>
</dbReference>
<dbReference type="InterPro" id="IPR032109">
    <property type="entry name" value="Big_3_5"/>
</dbReference>
<accession>A0A7K0C9E3</accession>
<dbReference type="InterPro" id="IPR058923">
    <property type="entry name" value="RCC1-like_dom"/>
</dbReference>
<dbReference type="PROSITE" id="PS50012">
    <property type="entry name" value="RCC1_3"/>
    <property type="match status" value="7"/>
</dbReference>
<dbReference type="GO" id="GO:0005085">
    <property type="term" value="F:guanyl-nucleotide exchange factor activity"/>
    <property type="evidence" value="ECO:0007669"/>
    <property type="project" value="TreeGrafter"/>
</dbReference>
<dbReference type="Pfam" id="PF13540">
    <property type="entry name" value="RCC1_2"/>
    <property type="match status" value="1"/>
</dbReference>
<sequence>MRPAALVRTLLLTLAAVCGLAGASASSAAAQEPVGPAVSWGYNRSGSLGDGTTDQRSLPGNVDLPPGVTITQFASGDSHSLALTTDGRVLAWGWNYYGQVGDDTTINRSTPVEVDMQGATITEVAAGQEFSLALTSDHRVLAWGWNGHGQLGDGTYINRHTPVEVHVPADVTVTHIDAGAWHAMALTSDGGALVWGMNWYGQLGDDTGYDQRTPVRVVLPQGVTLTDIDGGEMHSLALTSDGRILAWGRNENGEVGDGSNEPVHYVPVWVTLPGNATAAAISSGYQHSLVLTSDHHLLAWGNNRYGQLGDGTTINRHTPIEVPLPEGAVPTHISAGFYYNLVPLSDGRVLSWGDNRYGQLGNGTTTDRHTPGEVAVPAGFTLTHVTAGGGHSLALTQRITSATSLTADPEQAGQGEPVTLTASVVCGSGTPTGDVTFTDGETDLGTVALDGNGTAVLTVDSLPAGEHTITAHYSGNGNCPPSDSETVTVTVTEARGRITVEKTDEANGEPLPGAVFQLWRETNGINGLQRTGEGPDTPIGSACATDGEGICTFDELDLGTYYLQETAVPEGYRLPRPPVSGPYTLTADNAGVTAEIANPREEPGKK</sequence>
<feature type="domain" description="SpaA-like prealbumin fold" evidence="5">
    <location>
        <begin position="496"/>
        <end position="578"/>
    </location>
</feature>
<evidence type="ECO:0000256" key="2">
    <source>
        <dbReference type="ARBA" id="ARBA00022737"/>
    </source>
</evidence>
<dbReference type="SUPFAM" id="SSF50985">
    <property type="entry name" value="RCC1/BLIP-II"/>
    <property type="match status" value="2"/>
</dbReference>
<dbReference type="Pfam" id="PF17802">
    <property type="entry name" value="SpaA"/>
    <property type="match status" value="1"/>
</dbReference>
<dbReference type="Pfam" id="PF16640">
    <property type="entry name" value="Big_3_5"/>
    <property type="match status" value="1"/>
</dbReference>
<dbReference type="PANTHER" id="PTHR45982">
    <property type="entry name" value="REGULATOR OF CHROMOSOME CONDENSATION"/>
    <property type="match status" value="1"/>
</dbReference>
<dbReference type="Proteomes" id="UP000466345">
    <property type="component" value="Unassembled WGS sequence"/>
</dbReference>
<dbReference type="InterPro" id="IPR000408">
    <property type="entry name" value="Reg_chr_condens"/>
</dbReference>
<dbReference type="InterPro" id="IPR041033">
    <property type="entry name" value="SpaA_PFL_dom_1"/>
</dbReference>
<comment type="caution">
    <text evidence="7">The sequence shown here is derived from an EMBL/GenBank/DDBJ whole genome shotgun (WGS) entry which is preliminary data.</text>
</comment>
<proteinExistence type="predicted"/>
<feature type="domain" description="Bacterial Ig-like" evidence="4">
    <location>
        <begin position="405"/>
        <end position="492"/>
    </location>
</feature>
<dbReference type="Gene3D" id="2.130.10.30">
    <property type="entry name" value="Regulator of chromosome condensation 1/beta-lactamase-inhibitor protein II"/>
    <property type="match status" value="2"/>
</dbReference>
<evidence type="ECO:0000256" key="3">
    <source>
        <dbReference type="SAM" id="SignalP"/>
    </source>
</evidence>
<dbReference type="PANTHER" id="PTHR45982:SF1">
    <property type="entry name" value="REGULATOR OF CHROMOSOME CONDENSATION"/>
    <property type="match status" value="1"/>
</dbReference>
<dbReference type="InterPro" id="IPR013783">
    <property type="entry name" value="Ig-like_fold"/>
</dbReference>
<dbReference type="InterPro" id="IPR009091">
    <property type="entry name" value="RCC1/BLIP-II"/>
</dbReference>
<organism evidence="7 8">
    <name type="scientific">Streptomyces smaragdinus</name>
    <dbReference type="NCBI Taxonomy" id="2585196"/>
    <lineage>
        <taxon>Bacteria</taxon>
        <taxon>Bacillati</taxon>
        <taxon>Actinomycetota</taxon>
        <taxon>Actinomycetes</taxon>
        <taxon>Kitasatosporales</taxon>
        <taxon>Streptomycetaceae</taxon>
        <taxon>Streptomyces</taxon>
    </lineage>
</organism>
<dbReference type="PROSITE" id="PS00626">
    <property type="entry name" value="RCC1_2"/>
    <property type="match status" value="2"/>
</dbReference>
<evidence type="ECO:0000259" key="4">
    <source>
        <dbReference type="Pfam" id="PF16640"/>
    </source>
</evidence>
<keyword evidence="2" id="KW-0677">Repeat</keyword>
<name>A0A7K0C9E3_9ACTN</name>
<feature type="signal peptide" evidence="3">
    <location>
        <begin position="1"/>
        <end position="30"/>
    </location>
</feature>
<feature type="chain" id="PRO_5039401463" description="Alpha-tubulin suppressor" evidence="3">
    <location>
        <begin position="31"/>
        <end position="606"/>
    </location>
</feature>
<gene>
    <name evidence="7" type="ORF">SRB5_01200</name>
</gene>
<dbReference type="GO" id="GO:0005975">
    <property type="term" value="P:carbohydrate metabolic process"/>
    <property type="evidence" value="ECO:0007669"/>
    <property type="project" value="UniProtKB-ARBA"/>
</dbReference>
<protein>
    <recommendedName>
        <fullName evidence="9">Alpha-tubulin suppressor</fullName>
    </recommendedName>
</protein>
<keyword evidence="8" id="KW-1185">Reference proteome</keyword>
<feature type="domain" description="RCC1-like" evidence="6">
    <location>
        <begin position="17"/>
        <end position="268"/>
    </location>
</feature>